<keyword evidence="2" id="KW-1185">Reference proteome</keyword>
<name>A0A6G0TQ72_APHGL</name>
<dbReference type="AlphaFoldDB" id="A0A6G0TQ72"/>
<sequence length="218" mass="24700">MIPYETVVLDKKVLCNPVYIRGDPEEIDAFKNFCCKYKACSKRRNTTNVVFSIASLPLNEPLERHFKNILCKTKFKYGSKPGVRVFEPKRFGTGCSVRVDNNFNKAIVNGYSSFLDIIYHNTTALVAAYCWYNASRVCQKLIAIIDGGGLTNVDNVKIKSALREILTGHDTRPNKTESVSHSERSTNYSLKSLYFKSGNTFLIASFVHSISWRNIFLS</sequence>
<comment type="caution">
    <text evidence="1">The sequence shown here is derived from an EMBL/GenBank/DDBJ whole genome shotgun (WGS) entry which is preliminary data.</text>
</comment>
<dbReference type="EMBL" id="VYZN01000025">
    <property type="protein sequence ID" value="KAE9535850.1"/>
    <property type="molecule type" value="Genomic_DNA"/>
</dbReference>
<protein>
    <submittedName>
        <fullName evidence="1">Uncharacterized protein</fullName>
    </submittedName>
</protein>
<evidence type="ECO:0000313" key="2">
    <source>
        <dbReference type="Proteomes" id="UP000475862"/>
    </source>
</evidence>
<accession>A0A6G0TQ72</accession>
<proteinExistence type="predicted"/>
<dbReference type="Proteomes" id="UP000475862">
    <property type="component" value="Unassembled WGS sequence"/>
</dbReference>
<organism evidence="1 2">
    <name type="scientific">Aphis glycines</name>
    <name type="common">Soybean aphid</name>
    <dbReference type="NCBI Taxonomy" id="307491"/>
    <lineage>
        <taxon>Eukaryota</taxon>
        <taxon>Metazoa</taxon>
        <taxon>Ecdysozoa</taxon>
        <taxon>Arthropoda</taxon>
        <taxon>Hexapoda</taxon>
        <taxon>Insecta</taxon>
        <taxon>Pterygota</taxon>
        <taxon>Neoptera</taxon>
        <taxon>Paraneoptera</taxon>
        <taxon>Hemiptera</taxon>
        <taxon>Sternorrhyncha</taxon>
        <taxon>Aphidomorpha</taxon>
        <taxon>Aphidoidea</taxon>
        <taxon>Aphididae</taxon>
        <taxon>Aphidini</taxon>
        <taxon>Aphis</taxon>
        <taxon>Aphis</taxon>
    </lineage>
</organism>
<reference evidence="1 2" key="1">
    <citation type="submission" date="2019-08" db="EMBL/GenBank/DDBJ databases">
        <title>The genome of the soybean aphid Biotype 1, its phylome, world population structure and adaptation to the North American continent.</title>
        <authorList>
            <person name="Giordano R."/>
            <person name="Donthu R.K."/>
            <person name="Hernandez A.G."/>
            <person name="Wright C.L."/>
            <person name="Zimin A.V."/>
        </authorList>
    </citation>
    <scope>NUCLEOTIDE SEQUENCE [LARGE SCALE GENOMIC DNA]</scope>
    <source>
        <tissue evidence="1">Whole aphids</tissue>
    </source>
</reference>
<evidence type="ECO:0000313" key="1">
    <source>
        <dbReference type="EMBL" id="KAE9535850.1"/>
    </source>
</evidence>
<gene>
    <name evidence="1" type="ORF">AGLY_007751</name>
</gene>